<evidence type="ECO:0000256" key="3">
    <source>
        <dbReference type="ARBA" id="ARBA00023125"/>
    </source>
</evidence>
<dbReference type="Gene3D" id="1.10.357.10">
    <property type="entry name" value="Tetracycline Repressor, domain 2"/>
    <property type="match status" value="1"/>
</dbReference>
<evidence type="ECO:0000256" key="1">
    <source>
        <dbReference type="ARBA" id="ARBA00022491"/>
    </source>
</evidence>
<keyword evidence="2" id="KW-0805">Transcription regulation</keyword>
<dbReference type="SUPFAM" id="SSF46689">
    <property type="entry name" value="Homeodomain-like"/>
    <property type="match status" value="1"/>
</dbReference>
<protein>
    <submittedName>
        <fullName evidence="7">TetR/AcrR family transcriptional regulator</fullName>
    </submittedName>
</protein>
<dbReference type="SUPFAM" id="SSF48498">
    <property type="entry name" value="Tetracyclin repressor-like, C-terminal domain"/>
    <property type="match status" value="1"/>
</dbReference>
<evidence type="ECO:0000256" key="2">
    <source>
        <dbReference type="ARBA" id="ARBA00023015"/>
    </source>
</evidence>
<dbReference type="PANTHER" id="PTHR30055">
    <property type="entry name" value="HTH-TYPE TRANSCRIPTIONAL REGULATOR RUTR"/>
    <property type="match status" value="1"/>
</dbReference>
<dbReference type="AlphaFoldDB" id="A0A934UXH5"/>
<evidence type="ECO:0000256" key="5">
    <source>
        <dbReference type="PROSITE-ProRule" id="PRU00335"/>
    </source>
</evidence>
<dbReference type="InterPro" id="IPR001647">
    <property type="entry name" value="HTH_TetR"/>
</dbReference>
<evidence type="ECO:0000313" key="7">
    <source>
        <dbReference type="EMBL" id="MBK0422779.1"/>
    </source>
</evidence>
<dbReference type="InterPro" id="IPR039538">
    <property type="entry name" value="BetI_C"/>
</dbReference>
<feature type="DNA-binding region" description="H-T-H motif" evidence="5">
    <location>
        <begin position="30"/>
        <end position="49"/>
    </location>
</feature>
<reference evidence="7" key="1">
    <citation type="submission" date="2020-12" db="EMBL/GenBank/DDBJ databases">
        <title>Leucobacter sp. CAS2, isolated from Chromium sludge.</title>
        <authorList>
            <person name="Xu Z."/>
        </authorList>
    </citation>
    <scope>NUCLEOTIDE SEQUENCE</scope>
    <source>
        <strain evidence="7">CSA2</strain>
    </source>
</reference>
<proteinExistence type="predicted"/>
<accession>A0A934UXH5</accession>
<feature type="domain" description="HTH tetR-type" evidence="6">
    <location>
        <begin position="7"/>
        <end position="67"/>
    </location>
</feature>
<keyword evidence="3 5" id="KW-0238">DNA-binding</keyword>
<comment type="caution">
    <text evidence="7">The sequence shown here is derived from an EMBL/GenBank/DDBJ whole genome shotgun (WGS) entry which is preliminary data.</text>
</comment>
<evidence type="ECO:0000259" key="6">
    <source>
        <dbReference type="PROSITE" id="PS50977"/>
    </source>
</evidence>
<dbReference type="GO" id="GO:0000976">
    <property type="term" value="F:transcription cis-regulatory region binding"/>
    <property type="evidence" value="ECO:0007669"/>
    <property type="project" value="TreeGrafter"/>
</dbReference>
<dbReference type="InterPro" id="IPR050109">
    <property type="entry name" value="HTH-type_TetR-like_transc_reg"/>
</dbReference>
<dbReference type="GO" id="GO:0003700">
    <property type="term" value="F:DNA-binding transcription factor activity"/>
    <property type="evidence" value="ECO:0007669"/>
    <property type="project" value="TreeGrafter"/>
</dbReference>
<dbReference type="InterPro" id="IPR009057">
    <property type="entry name" value="Homeodomain-like_sf"/>
</dbReference>
<dbReference type="Proteomes" id="UP000618733">
    <property type="component" value="Unassembled WGS sequence"/>
</dbReference>
<dbReference type="Pfam" id="PF13977">
    <property type="entry name" value="TetR_C_6"/>
    <property type="match status" value="1"/>
</dbReference>
<organism evidence="7 8">
    <name type="scientific">Leucobacter edaphi</name>
    <dbReference type="NCBI Taxonomy" id="2796472"/>
    <lineage>
        <taxon>Bacteria</taxon>
        <taxon>Bacillati</taxon>
        <taxon>Actinomycetota</taxon>
        <taxon>Actinomycetes</taxon>
        <taxon>Micrococcales</taxon>
        <taxon>Microbacteriaceae</taxon>
        <taxon>Leucobacter</taxon>
    </lineage>
</organism>
<dbReference type="RefSeq" id="WP_200132965.1">
    <property type="nucleotide sequence ID" value="NZ_JAEHOI010000011.1"/>
</dbReference>
<evidence type="ECO:0000313" key="8">
    <source>
        <dbReference type="Proteomes" id="UP000618733"/>
    </source>
</evidence>
<keyword evidence="8" id="KW-1185">Reference proteome</keyword>
<dbReference type="EMBL" id="JAEHOI010000011">
    <property type="protein sequence ID" value="MBK0422779.1"/>
    <property type="molecule type" value="Genomic_DNA"/>
</dbReference>
<dbReference type="PANTHER" id="PTHR30055:SF234">
    <property type="entry name" value="HTH-TYPE TRANSCRIPTIONAL REGULATOR BETI"/>
    <property type="match status" value="1"/>
</dbReference>
<evidence type="ECO:0000256" key="4">
    <source>
        <dbReference type="ARBA" id="ARBA00023163"/>
    </source>
</evidence>
<keyword evidence="4" id="KW-0804">Transcription</keyword>
<keyword evidence="1" id="KW-0678">Repressor</keyword>
<sequence>MVSSPSDARRQEIIQAVWVLIAGGGIERVTFRRVADQAGVSVGRVQHHFGTRDALVLAACETMIDLAHDRYQDLPEAPEERLRHILLHAIPDSDRARFGASVWHAYLSKSAADEEIAGLLAEAKRGTEEEIARLLEDAGGRGDKLLADGSLRAARTLLAIADGLTVRVLIGDLSGAEARGLLLAELRRVRGSTDQGNSP</sequence>
<name>A0A934UXH5_9MICO</name>
<dbReference type="Pfam" id="PF00440">
    <property type="entry name" value="TetR_N"/>
    <property type="match status" value="1"/>
</dbReference>
<dbReference type="InterPro" id="IPR036271">
    <property type="entry name" value="Tet_transcr_reg_TetR-rel_C_sf"/>
</dbReference>
<dbReference type="PROSITE" id="PS50977">
    <property type="entry name" value="HTH_TETR_2"/>
    <property type="match status" value="1"/>
</dbReference>
<gene>
    <name evidence="7" type="ORF">JD292_11920</name>
</gene>